<feature type="region of interest" description="Disordered" evidence="1">
    <location>
        <begin position="1"/>
        <end position="55"/>
    </location>
</feature>
<dbReference type="HOGENOM" id="CLU_3038187_0_0_1"/>
<evidence type="ECO:0000256" key="1">
    <source>
        <dbReference type="SAM" id="MobiDB-lite"/>
    </source>
</evidence>
<organism evidence="2 3">
    <name type="scientific">Sphaerobolus stellatus (strain SS14)</name>
    <dbReference type="NCBI Taxonomy" id="990650"/>
    <lineage>
        <taxon>Eukaryota</taxon>
        <taxon>Fungi</taxon>
        <taxon>Dikarya</taxon>
        <taxon>Basidiomycota</taxon>
        <taxon>Agaricomycotina</taxon>
        <taxon>Agaricomycetes</taxon>
        <taxon>Phallomycetidae</taxon>
        <taxon>Geastrales</taxon>
        <taxon>Sphaerobolaceae</taxon>
        <taxon>Sphaerobolus</taxon>
    </lineage>
</organism>
<dbReference type="AlphaFoldDB" id="A0A0C9TDG9"/>
<evidence type="ECO:0000313" key="3">
    <source>
        <dbReference type="Proteomes" id="UP000054279"/>
    </source>
</evidence>
<keyword evidence="3" id="KW-1185">Reference proteome</keyword>
<reference evidence="2 3" key="1">
    <citation type="submission" date="2014-06" db="EMBL/GenBank/DDBJ databases">
        <title>Evolutionary Origins and Diversification of the Mycorrhizal Mutualists.</title>
        <authorList>
            <consortium name="DOE Joint Genome Institute"/>
            <consortium name="Mycorrhizal Genomics Consortium"/>
            <person name="Kohler A."/>
            <person name="Kuo A."/>
            <person name="Nagy L.G."/>
            <person name="Floudas D."/>
            <person name="Copeland A."/>
            <person name="Barry K.W."/>
            <person name="Cichocki N."/>
            <person name="Veneault-Fourrey C."/>
            <person name="LaButti K."/>
            <person name="Lindquist E.A."/>
            <person name="Lipzen A."/>
            <person name="Lundell T."/>
            <person name="Morin E."/>
            <person name="Murat C."/>
            <person name="Riley R."/>
            <person name="Ohm R."/>
            <person name="Sun H."/>
            <person name="Tunlid A."/>
            <person name="Henrissat B."/>
            <person name="Grigoriev I.V."/>
            <person name="Hibbett D.S."/>
            <person name="Martin F."/>
        </authorList>
    </citation>
    <scope>NUCLEOTIDE SEQUENCE [LARGE SCALE GENOMIC DNA]</scope>
    <source>
        <strain evidence="2 3">SS14</strain>
    </source>
</reference>
<sequence>PPPMSPTAAISAPPPHSSLCRSCPRAMLGGSKASQHRSPVFSPPPAFTAPPCCRQ</sequence>
<feature type="non-terminal residue" evidence="2">
    <location>
        <position position="1"/>
    </location>
</feature>
<proteinExistence type="predicted"/>
<evidence type="ECO:0000313" key="2">
    <source>
        <dbReference type="EMBL" id="KIJ27273.1"/>
    </source>
</evidence>
<dbReference type="Proteomes" id="UP000054279">
    <property type="component" value="Unassembled WGS sequence"/>
</dbReference>
<protein>
    <submittedName>
        <fullName evidence="2">Uncharacterized protein</fullName>
    </submittedName>
</protein>
<accession>A0A0C9TDG9</accession>
<gene>
    <name evidence="2" type="ORF">M422DRAFT_191237</name>
</gene>
<name>A0A0C9TDG9_SPHS4</name>
<dbReference type="EMBL" id="KN837341">
    <property type="protein sequence ID" value="KIJ27273.1"/>
    <property type="molecule type" value="Genomic_DNA"/>
</dbReference>